<protein>
    <submittedName>
        <fullName evidence="1">YD repeat-containing protein</fullName>
    </submittedName>
</protein>
<dbReference type="AlphaFoldDB" id="A0A1I0SAV8"/>
<dbReference type="Proteomes" id="UP000199310">
    <property type="component" value="Unassembled WGS sequence"/>
</dbReference>
<sequence>MRFTFETFPISDLYGMKKTILLALGILGIAVRGFSQYYFQDIYNTGQTAATMALLKANKVKTQQVMTLDANMEQDRDFRCERTLNPTYRQMKTQTQSSSTGYSAMTATFGPGGQLTKTVDSSGASITTTLYRYDNGGRLQYISSTSTARDSKLRFDESRTYSYDASGNLQQLTQRKGNDSTVVAFKTDSAGHVTEELDKRRGTRIYYNYDKAGRLTDVYRYQPAKKRMLPDYIFEYNAQGKLTKMTTVNAQTSTYTIWQYEYQANGLPLSETCYGKGKELLGMVKYGYELNP</sequence>
<dbReference type="STRING" id="29529.SAMN04488122_5647"/>
<dbReference type="Gene3D" id="2.180.10.10">
    <property type="entry name" value="RHS repeat-associated core"/>
    <property type="match status" value="1"/>
</dbReference>
<proteinExistence type="predicted"/>
<evidence type="ECO:0000313" key="2">
    <source>
        <dbReference type="Proteomes" id="UP000199310"/>
    </source>
</evidence>
<gene>
    <name evidence="1" type="ORF">SAMN04488122_5647</name>
</gene>
<reference evidence="2" key="1">
    <citation type="submission" date="2016-10" db="EMBL/GenBank/DDBJ databases">
        <authorList>
            <person name="Varghese N."/>
            <person name="Submissions S."/>
        </authorList>
    </citation>
    <scope>NUCLEOTIDE SEQUENCE [LARGE SCALE GENOMIC DNA]</scope>
    <source>
        <strain evidence="2">DSM 3695</strain>
    </source>
</reference>
<evidence type="ECO:0000313" key="1">
    <source>
        <dbReference type="EMBL" id="SEW53718.1"/>
    </source>
</evidence>
<name>A0A1I0SAV8_9BACT</name>
<keyword evidence="2" id="KW-1185">Reference proteome</keyword>
<organism evidence="1 2">
    <name type="scientific">Chitinophaga arvensicola</name>
    <dbReference type="NCBI Taxonomy" id="29529"/>
    <lineage>
        <taxon>Bacteria</taxon>
        <taxon>Pseudomonadati</taxon>
        <taxon>Bacteroidota</taxon>
        <taxon>Chitinophagia</taxon>
        <taxon>Chitinophagales</taxon>
        <taxon>Chitinophagaceae</taxon>
        <taxon>Chitinophaga</taxon>
    </lineage>
</organism>
<accession>A0A1I0SAV8</accession>
<dbReference type="EMBL" id="FOJG01000002">
    <property type="protein sequence ID" value="SEW53718.1"/>
    <property type="molecule type" value="Genomic_DNA"/>
</dbReference>